<organism evidence="1 2">
    <name type="scientific">Hyalomma asiaticum</name>
    <name type="common">Tick</name>
    <dbReference type="NCBI Taxonomy" id="266040"/>
    <lineage>
        <taxon>Eukaryota</taxon>
        <taxon>Metazoa</taxon>
        <taxon>Ecdysozoa</taxon>
        <taxon>Arthropoda</taxon>
        <taxon>Chelicerata</taxon>
        <taxon>Arachnida</taxon>
        <taxon>Acari</taxon>
        <taxon>Parasitiformes</taxon>
        <taxon>Ixodida</taxon>
        <taxon>Ixodoidea</taxon>
        <taxon>Ixodidae</taxon>
        <taxon>Hyalomminae</taxon>
        <taxon>Hyalomma</taxon>
    </lineage>
</organism>
<reference evidence="1" key="1">
    <citation type="submission" date="2020-05" db="EMBL/GenBank/DDBJ databases">
        <title>Large-scale comparative analyses of tick genomes elucidate their genetic diversity and vector capacities.</title>
        <authorList>
            <person name="Jia N."/>
            <person name="Wang J."/>
            <person name="Shi W."/>
            <person name="Du L."/>
            <person name="Sun Y."/>
            <person name="Zhan W."/>
            <person name="Jiang J."/>
            <person name="Wang Q."/>
            <person name="Zhang B."/>
            <person name="Ji P."/>
            <person name="Sakyi L.B."/>
            <person name="Cui X."/>
            <person name="Yuan T."/>
            <person name="Jiang B."/>
            <person name="Yang W."/>
            <person name="Lam T.T.-Y."/>
            <person name="Chang Q."/>
            <person name="Ding S."/>
            <person name="Wang X."/>
            <person name="Zhu J."/>
            <person name="Ruan X."/>
            <person name="Zhao L."/>
            <person name="Wei J."/>
            <person name="Que T."/>
            <person name="Du C."/>
            <person name="Cheng J."/>
            <person name="Dai P."/>
            <person name="Han X."/>
            <person name="Huang E."/>
            <person name="Gao Y."/>
            <person name="Liu J."/>
            <person name="Shao H."/>
            <person name="Ye R."/>
            <person name="Li L."/>
            <person name="Wei W."/>
            <person name="Wang X."/>
            <person name="Wang C."/>
            <person name="Yang T."/>
            <person name="Huo Q."/>
            <person name="Li W."/>
            <person name="Guo W."/>
            <person name="Chen H."/>
            <person name="Zhou L."/>
            <person name="Ni X."/>
            <person name="Tian J."/>
            <person name="Zhou Y."/>
            <person name="Sheng Y."/>
            <person name="Liu T."/>
            <person name="Pan Y."/>
            <person name="Xia L."/>
            <person name="Li J."/>
            <person name="Zhao F."/>
            <person name="Cao W."/>
        </authorList>
    </citation>
    <scope>NUCLEOTIDE SEQUENCE</scope>
    <source>
        <strain evidence="1">Hyas-2018</strain>
    </source>
</reference>
<evidence type="ECO:0000313" key="2">
    <source>
        <dbReference type="Proteomes" id="UP000821845"/>
    </source>
</evidence>
<sequence length="111" mass="12154">MIFRFPRGAPRPSSSSAAALSGFLEYFATWEQHAGGAGGFLSESTASGLRVTISSTLELLSYLQNLGYTYYIITARLSQDPIENLFRIVRQASGSNDHPTPTQFLITMNCL</sequence>
<dbReference type="Proteomes" id="UP000821845">
    <property type="component" value="Chromosome 4"/>
</dbReference>
<gene>
    <name evidence="1" type="ORF">HPB50_013593</name>
</gene>
<evidence type="ECO:0000313" key="1">
    <source>
        <dbReference type="EMBL" id="KAH6933221.1"/>
    </source>
</evidence>
<accession>A0ACB7SGP8</accession>
<comment type="caution">
    <text evidence="1">The sequence shown here is derived from an EMBL/GenBank/DDBJ whole genome shotgun (WGS) entry which is preliminary data.</text>
</comment>
<name>A0ACB7SGP8_HYAAI</name>
<protein>
    <submittedName>
        <fullName evidence="1">Uncharacterized protein</fullName>
    </submittedName>
</protein>
<proteinExistence type="predicted"/>
<dbReference type="EMBL" id="CM023484">
    <property type="protein sequence ID" value="KAH6933221.1"/>
    <property type="molecule type" value="Genomic_DNA"/>
</dbReference>
<keyword evidence="2" id="KW-1185">Reference proteome</keyword>